<reference evidence="2 3" key="1">
    <citation type="submission" date="2019-06" db="EMBL/GenBank/DDBJ databases">
        <title>Tsukamurella conjunctivitidis sp. nov., Tsukamurella assacharolytica sp. nov. and Tsukamurella sputae sp. nov. isolated from patients with conjunctivitis, bacteraemia (lymphoma) and respiratory infection (sputum) in Hong Kong.</title>
        <authorList>
            <person name="Teng J.L.L."/>
            <person name="Lee H.H."/>
            <person name="Fong J.Y.H."/>
            <person name="Fok K.M.N."/>
            <person name="Lau S.K.P."/>
            <person name="Woo P.C.Y."/>
        </authorList>
    </citation>
    <scope>NUCLEOTIDE SEQUENCE [LARGE SCALE GENOMIC DNA]</scope>
    <source>
        <strain evidence="2 3">HKU71</strain>
    </source>
</reference>
<dbReference type="SUPFAM" id="SSF52540">
    <property type="entry name" value="P-loop containing nucleoside triphosphate hydrolases"/>
    <property type="match status" value="1"/>
</dbReference>
<sequence length="417" mass="45870">MSRKLTLSVGLAAAELEARSGHFDHAGKYVPPTETTEQTEEPTTVSEDKPEPSNWREYAGIAAPDTTEEGETRSARSALVDLKALRAQPLPPREWLEEGLFELHAVNKLTAASGTGKSVLLADMAIRWSLGSSALDRDDEGRPRALARPLSVLYIDGELGERWWHKYTDANAAPMDLPDFHLVTLNDQAPTWGALCTEHGAAEFVGFVLELHEEIGIDVVVLDTLSAFVGGEEIDNDTWLTFDRLVTLKLKKVGLTLVYVDHTGHSNQRARGASAKKAKLDVEVVMTLPGEDPHLLELSTKMPEGKMRNGHDGHPLEVRVRRMLNPLSHERVPVGKLAASADPVAELTKELHEILARHPDGMARDELLKDTKTALGITAKRATLDRLIDAGQITQDEERRPSGRRAKVCRSRVETAS</sequence>
<dbReference type="RefSeq" id="WP_146560712.1">
    <property type="nucleotide sequence ID" value="NZ_VIGW01000004.1"/>
</dbReference>
<dbReference type="AlphaFoldDB" id="A0A5C5R969"/>
<evidence type="ECO:0000256" key="1">
    <source>
        <dbReference type="SAM" id="MobiDB-lite"/>
    </source>
</evidence>
<accession>A0A5C5R969</accession>
<evidence type="ECO:0000313" key="2">
    <source>
        <dbReference type="EMBL" id="TWS19388.1"/>
    </source>
</evidence>
<proteinExistence type="predicted"/>
<feature type="compositionally biased region" description="Low complexity" evidence="1">
    <location>
        <begin position="31"/>
        <end position="44"/>
    </location>
</feature>
<dbReference type="Proteomes" id="UP000317291">
    <property type="component" value="Unassembled WGS sequence"/>
</dbReference>
<gene>
    <name evidence="2" type="ORF">FK529_09305</name>
</gene>
<keyword evidence="3" id="KW-1185">Reference proteome</keyword>
<comment type="caution">
    <text evidence="2">The sequence shown here is derived from an EMBL/GenBank/DDBJ whole genome shotgun (WGS) entry which is preliminary data.</text>
</comment>
<feature type="region of interest" description="Disordered" evidence="1">
    <location>
        <begin position="20"/>
        <end position="72"/>
    </location>
</feature>
<dbReference type="Gene3D" id="3.40.50.300">
    <property type="entry name" value="P-loop containing nucleotide triphosphate hydrolases"/>
    <property type="match status" value="1"/>
</dbReference>
<organism evidence="2 3">
    <name type="scientific">Tsukamurella asaccharolytica</name>
    <dbReference type="NCBI Taxonomy" id="2592067"/>
    <lineage>
        <taxon>Bacteria</taxon>
        <taxon>Bacillati</taxon>
        <taxon>Actinomycetota</taxon>
        <taxon>Actinomycetes</taxon>
        <taxon>Mycobacteriales</taxon>
        <taxon>Tsukamurellaceae</taxon>
        <taxon>Tsukamurella</taxon>
    </lineage>
</organism>
<dbReference type="OrthoDB" id="4926055at2"/>
<dbReference type="Pfam" id="PF13481">
    <property type="entry name" value="AAA_25"/>
    <property type="match status" value="1"/>
</dbReference>
<dbReference type="EMBL" id="VIGW01000004">
    <property type="protein sequence ID" value="TWS19388.1"/>
    <property type="molecule type" value="Genomic_DNA"/>
</dbReference>
<feature type="region of interest" description="Disordered" evidence="1">
    <location>
        <begin position="396"/>
        <end position="417"/>
    </location>
</feature>
<dbReference type="InterPro" id="IPR027417">
    <property type="entry name" value="P-loop_NTPase"/>
</dbReference>
<evidence type="ECO:0000313" key="3">
    <source>
        <dbReference type="Proteomes" id="UP000317291"/>
    </source>
</evidence>
<name>A0A5C5R969_9ACTN</name>
<protein>
    <submittedName>
        <fullName evidence="2">AAA family ATPase</fullName>
    </submittedName>
</protein>